<protein>
    <submittedName>
        <fullName evidence="2">Uncharacterized protein</fullName>
    </submittedName>
</protein>
<reference evidence="3 5" key="2">
    <citation type="submission" date="2020-02" db="EMBL/GenBank/DDBJ databases">
        <title>Genome sequence of Parvularcula flava strain NH6-79.</title>
        <authorList>
            <person name="Abdul Karim M.H."/>
            <person name="Lam M.Q."/>
            <person name="Chen S.J."/>
            <person name="Yahya A."/>
            <person name="Shahir S."/>
            <person name="Shamsir M.S."/>
            <person name="Chong C.S."/>
        </authorList>
    </citation>
    <scope>NUCLEOTIDE SEQUENCE [LARGE SCALE GENOMIC DNA]</scope>
    <source>
        <strain evidence="3 5">NH6-79</strain>
    </source>
</reference>
<name>A0A8J3A3G8_9PROT</name>
<feature type="transmembrane region" description="Helical" evidence="1">
    <location>
        <begin position="45"/>
        <end position="69"/>
    </location>
</feature>
<reference evidence="2" key="3">
    <citation type="submission" date="2020-09" db="EMBL/GenBank/DDBJ databases">
        <authorList>
            <person name="Sun Q."/>
            <person name="Zhou Y."/>
        </authorList>
    </citation>
    <scope>NUCLEOTIDE SEQUENCE</scope>
    <source>
        <strain evidence="2">CGMCC 1.14984</strain>
    </source>
</reference>
<evidence type="ECO:0000313" key="2">
    <source>
        <dbReference type="EMBL" id="GGI00275.1"/>
    </source>
</evidence>
<feature type="transmembrane region" description="Helical" evidence="1">
    <location>
        <begin position="12"/>
        <end position="33"/>
    </location>
</feature>
<evidence type="ECO:0000256" key="1">
    <source>
        <dbReference type="SAM" id="Phobius"/>
    </source>
</evidence>
<dbReference type="AlphaFoldDB" id="A0A8J3A3G8"/>
<accession>A0A8J3A3G8</accession>
<keyword evidence="1" id="KW-0472">Membrane</keyword>
<keyword evidence="5" id="KW-1185">Reference proteome</keyword>
<sequence>MADSEDKLKPAFLATAASGATLLAVVSFSGALWPYSPNETAQAHLAFANAVAFIGFLAVTMIWCSGALLRKTALVDQITAIANLAAVLVFFICMIFASIQVTESMNAWFEAPPRMPPWLIRLTQIVMLVGLIPLICALFWRLLAPVFRLFGSRKR</sequence>
<evidence type="ECO:0000313" key="3">
    <source>
        <dbReference type="EMBL" id="NHK29110.1"/>
    </source>
</evidence>
<keyword evidence="1" id="KW-0812">Transmembrane</keyword>
<comment type="caution">
    <text evidence="2">The sequence shown here is derived from an EMBL/GenBank/DDBJ whole genome shotgun (WGS) entry which is preliminary data.</text>
</comment>
<dbReference type="Proteomes" id="UP000621856">
    <property type="component" value="Unassembled WGS sequence"/>
</dbReference>
<dbReference type="EMBL" id="VCJR02000003">
    <property type="protein sequence ID" value="NHK29110.1"/>
    <property type="molecule type" value="Genomic_DNA"/>
</dbReference>
<dbReference type="RefSeq" id="WP_155141809.1">
    <property type="nucleotide sequence ID" value="NZ_BMGZ01000003.1"/>
</dbReference>
<evidence type="ECO:0000313" key="5">
    <source>
        <dbReference type="Proteomes" id="UP000818603"/>
    </source>
</evidence>
<feature type="transmembrane region" description="Helical" evidence="1">
    <location>
        <begin position="122"/>
        <end position="144"/>
    </location>
</feature>
<dbReference type="Proteomes" id="UP000818603">
    <property type="component" value="Unassembled WGS sequence"/>
</dbReference>
<reference evidence="2" key="1">
    <citation type="journal article" date="2014" name="Int. J. Syst. Evol. Microbiol.">
        <title>Complete genome sequence of Corynebacterium casei LMG S-19264T (=DSM 44701T), isolated from a smear-ripened cheese.</title>
        <authorList>
            <consortium name="US DOE Joint Genome Institute (JGI-PGF)"/>
            <person name="Walter F."/>
            <person name="Albersmeier A."/>
            <person name="Kalinowski J."/>
            <person name="Ruckert C."/>
        </authorList>
    </citation>
    <scope>NUCLEOTIDE SEQUENCE</scope>
    <source>
        <strain evidence="2">CGMCC 1.14984</strain>
    </source>
</reference>
<keyword evidence="1" id="KW-1133">Transmembrane helix</keyword>
<feature type="transmembrane region" description="Helical" evidence="1">
    <location>
        <begin position="81"/>
        <end position="102"/>
    </location>
</feature>
<proteinExistence type="predicted"/>
<evidence type="ECO:0000313" key="4">
    <source>
        <dbReference type="Proteomes" id="UP000621856"/>
    </source>
</evidence>
<dbReference type="EMBL" id="BMGZ01000003">
    <property type="protein sequence ID" value="GGI00275.1"/>
    <property type="molecule type" value="Genomic_DNA"/>
</dbReference>
<gene>
    <name evidence="3" type="ORF">FF098_014400</name>
    <name evidence="2" type="ORF">GCM10011355_28180</name>
</gene>
<organism evidence="2 4">
    <name type="scientific">Aquisalinus luteolus</name>
    <dbReference type="NCBI Taxonomy" id="1566827"/>
    <lineage>
        <taxon>Bacteria</taxon>
        <taxon>Pseudomonadati</taxon>
        <taxon>Pseudomonadota</taxon>
        <taxon>Alphaproteobacteria</taxon>
        <taxon>Parvularculales</taxon>
        <taxon>Parvularculaceae</taxon>
        <taxon>Aquisalinus</taxon>
    </lineage>
</organism>